<reference evidence="2 4" key="1">
    <citation type="journal article" date="2016" name="Genome Biol. Evol.">
        <title>Divergent and convergent evolution of fungal pathogenicity.</title>
        <authorList>
            <person name="Shang Y."/>
            <person name="Xiao G."/>
            <person name="Zheng P."/>
            <person name="Cen K."/>
            <person name="Zhan S."/>
            <person name="Wang C."/>
        </authorList>
    </citation>
    <scope>NUCLEOTIDE SEQUENCE [LARGE SCALE GENOMIC DNA]</scope>
    <source>
        <strain evidence="2 4">RCEF 4871</strain>
    </source>
</reference>
<feature type="compositionally biased region" description="Low complexity" evidence="1">
    <location>
        <begin position="11"/>
        <end position="24"/>
    </location>
</feature>
<comment type="caution">
    <text evidence="2">The sequence shown here is derived from an EMBL/GenBank/DDBJ whole genome shotgun (WGS) entry which is preliminary data.</text>
</comment>
<evidence type="ECO:0000313" key="3">
    <source>
        <dbReference type="EMBL" id="TWU77041.1"/>
    </source>
</evidence>
<dbReference type="STRING" id="1081105.A0A167DQK1"/>
<proteinExistence type="predicted"/>
<dbReference type="Proteomes" id="UP000317257">
    <property type="component" value="Unassembled WGS sequence"/>
</dbReference>
<evidence type="ECO:0000256" key="1">
    <source>
        <dbReference type="SAM" id="MobiDB-lite"/>
    </source>
</evidence>
<dbReference type="EMBL" id="AZHC01000013">
    <property type="protein sequence ID" value="OAA42721.1"/>
    <property type="molecule type" value="Genomic_DNA"/>
</dbReference>
<organism evidence="2 4">
    <name type="scientific">Metarhizium rileyi (strain RCEF 4871)</name>
    <name type="common">Nomuraea rileyi</name>
    <dbReference type="NCBI Taxonomy" id="1649241"/>
    <lineage>
        <taxon>Eukaryota</taxon>
        <taxon>Fungi</taxon>
        <taxon>Dikarya</taxon>
        <taxon>Ascomycota</taxon>
        <taxon>Pezizomycotina</taxon>
        <taxon>Sordariomycetes</taxon>
        <taxon>Hypocreomycetidae</taxon>
        <taxon>Hypocreales</taxon>
        <taxon>Clavicipitaceae</taxon>
        <taxon>Metarhizium</taxon>
    </lineage>
</organism>
<dbReference type="AlphaFoldDB" id="A0A167DQK1"/>
<protein>
    <submittedName>
        <fullName evidence="2">Uncharacterized protein</fullName>
    </submittedName>
</protein>
<gene>
    <name evidence="3" type="ORF">ED733_007793</name>
    <name evidence="2" type="ORF">NOR_04852</name>
</gene>
<sequence length="551" mass="59081">MDKTSPADINSTSPPVADPSAASSTQPTYTTAGTIYRPSSSQPLQPPARRGRLPKWPAGGIHSDLALFPKSALAGLSMKAPVGRPSALQQYTPLQQNNHRAVSPFSDPDHLAAKMPMEIPRIRSGNALNLISASLSEEGTQETTTTEDDGHRSADDSDEGSDDDGANMTLLRHLPVQSLHNLASYQNPNQKYAQKALQPGTRPRPPALGSSSMGTTTSSTPPILSAFSPRAGSGEVGGPPNMNLQGNSDVFALRRGQMDPFTRTDDVWDVRNGASTSVPPNPPNASSSGSEYSRPSGKSVSANGTLLPLTAGPPGQRQYRPLAVESTIKTMAATGPSSPAITNAADDHTILITNRVLKEAGIDDVSIDSLGSFFAGTSNSGDGDIGPQPPTLPRLHGYGEGMQNHFTPFNNSLERMKVWDPRERLIMTKSWRDPSPEVRALYKPGTDRLNEEAMAAHNRQLEEWWYSGINNAYRRVGGTPLNRPQKQQADTDFGVIGDRRPKKPLSPSEKDSVQEGAADISASEHVKLQPETSTHARSPNEDEPTADSQQQ</sequence>
<evidence type="ECO:0000313" key="4">
    <source>
        <dbReference type="Proteomes" id="UP000243498"/>
    </source>
</evidence>
<feature type="region of interest" description="Disordered" evidence="1">
    <location>
        <begin position="477"/>
        <end position="551"/>
    </location>
</feature>
<feature type="compositionally biased region" description="Acidic residues" evidence="1">
    <location>
        <begin position="156"/>
        <end position="165"/>
    </location>
</feature>
<reference evidence="5" key="2">
    <citation type="submission" date="2018-12" db="EMBL/GenBank/DDBJ databases">
        <title>The complete genome of Metarhizium rileyi, a key fungal pathogen of Lepidoptera.</title>
        <authorList>
            <person name="Binneck E."/>
            <person name="Lastra C.C.L."/>
            <person name="Sosa-Gomez D.R."/>
        </authorList>
    </citation>
    <scope>NUCLEOTIDE SEQUENCE [LARGE SCALE GENOMIC DNA]</scope>
    <source>
        <strain evidence="5">Cep018-CH2</strain>
    </source>
</reference>
<dbReference type="EMBL" id="SBHS01000004">
    <property type="protein sequence ID" value="TWU77041.1"/>
    <property type="molecule type" value="Genomic_DNA"/>
</dbReference>
<name>A0A167DQK1_METRR</name>
<feature type="compositionally biased region" description="Low complexity" evidence="1">
    <location>
        <begin position="274"/>
        <end position="299"/>
    </location>
</feature>
<accession>A0A5C6GL40</accession>
<evidence type="ECO:0000313" key="5">
    <source>
        <dbReference type="Proteomes" id="UP000317257"/>
    </source>
</evidence>
<dbReference type="Proteomes" id="UP000243498">
    <property type="component" value="Unassembled WGS sequence"/>
</dbReference>
<keyword evidence="4" id="KW-1185">Reference proteome</keyword>
<feature type="region of interest" description="Disordered" evidence="1">
    <location>
        <begin position="135"/>
        <end position="167"/>
    </location>
</feature>
<feature type="region of interest" description="Disordered" evidence="1">
    <location>
        <begin position="191"/>
        <end position="247"/>
    </location>
</feature>
<evidence type="ECO:0000313" key="2">
    <source>
        <dbReference type="EMBL" id="OAA42721.1"/>
    </source>
</evidence>
<dbReference type="OMA" id="HANVQQF"/>
<feature type="compositionally biased region" description="Low complexity" evidence="1">
    <location>
        <begin position="209"/>
        <end position="220"/>
    </location>
</feature>
<reference evidence="3" key="3">
    <citation type="journal article" date="2019" name="Microbiol. Resour. Announc.">
        <title>Genome Sequence of Metarhizium rileyi, a Microbial Control Agent for Lepidoptera.</title>
        <authorList>
            <person name="Binneck E."/>
            <person name="Lastra C.C.L."/>
            <person name="Sosa-Gomez D.R."/>
        </authorList>
    </citation>
    <scope>NUCLEOTIDE SEQUENCE</scope>
    <source>
        <strain evidence="3">Cep018-CH2</strain>
    </source>
</reference>
<feature type="region of interest" description="Disordered" evidence="1">
    <location>
        <begin position="1"/>
        <end position="60"/>
    </location>
</feature>
<feature type="compositionally biased region" description="Polar residues" evidence="1">
    <location>
        <begin position="25"/>
        <end position="43"/>
    </location>
</feature>
<feature type="region of interest" description="Disordered" evidence="1">
    <location>
        <begin position="270"/>
        <end position="318"/>
    </location>
</feature>
<dbReference type="OrthoDB" id="4588713at2759"/>
<accession>A0A167DQK1</accession>